<evidence type="ECO:0000259" key="4">
    <source>
        <dbReference type="PROSITE" id="PS50026"/>
    </source>
</evidence>
<dbReference type="PANTHER" id="PTHR24046">
    <property type="entry name" value="SIGNAL PEPTIDE, CUB AND EGF-LIKE DOMAIN-CONTAINING"/>
    <property type="match status" value="1"/>
</dbReference>
<comment type="caution">
    <text evidence="5">The sequence shown here is derived from an EMBL/GenBank/DDBJ whole genome shotgun (WGS) entry which is preliminary data.</text>
</comment>
<evidence type="ECO:0000313" key="6">
    <source>
        <dbReference type="Proteomes" id="UP000276834"/>
    </source>
</evidence>
<dbReference type="GO" id="GO:0005509">
    <property type="term" value="F:calcium ion binding"/>
    <property type="evidence" value="ECO:0007669"/>
    <property type="project" value="InterPro"/>
</dbReference>
<dbReference type="PANTHER" id="PTHR24046:SF2">
    <property type="entry name" value="SIGNAL PEPTIDE, CUB AND EGF-LIKE DOMAIN-CONTAINING PROTEIN 3"/>
    <property type="match status" value="1"/>
</dbReference>
<keyword evidence="6" id="KW-1185">Reference proteome</keyword>
<dbReference type="Proteomes" id="UP000276834">
    <property type="component" value="Unassembled WGS sequence"/>
</dbReference>
<dbReference type="InterPro" id="IPR052071">
    <property type="entry name" value="SCUB_EGF-like_domain"/>
</dbReference>
<gene>
    <name evidence="5" type="ORF">DV515_00012291</name>
</gene>
<dbReference type="SUPFAM" id="SSF57196">
    <property type="entry name" value="EGF/Laminin"/>
    <property type="match status" value="1"/>
</dbReference>
<dbReference type="InterPro" id="IPR018097">
    <property type="entry name" value="EGF_Ca-bd_CS"/>
</dbReference>
<dbReference type="GO" id="GO:0005615">
    <property type="term" value="C:extracellular space"/>
    <property type="evidence" value="ECO:0007669"/>
    <property type="project" value="TreeGrafter"/>
</dbReference>
<dbReference type="GO" id="GO:0007165">
    <property type="term" value="P:signal transduction"/>
    <property type="evidence" value="ECO:0007669"/>
    <property type="project" value="TreeGrafter"/>
</dbReference>
<keyword evidence="2 3" id="KW-1015">Disulfide bond</keyword>
<dbReference type="InterPro" id="IPR049883">
    <property type="entry name" value="NOTCH1_EGF-like"/>
</dbReference>
<comment type="caution">
    <text evidence="3">Lacks conserved residue(s) required for the propagation of feature annotation.</text>
</comment>
<feature type="domain" description="EGF-like" evidence="4">
    <location>
        <begin position="18"/>
        <end position="56"/>
    </location>
</feature>
<evidence type="ECO:0000256" key="3">
    <source>
        <dbReference type="PROSITE-ProRule" id="PRU00076"/>
    </source>
</evidence>
<dbReference type="AlphaFoldDB" id="A0A3L8S462"/>
<dbReference type="SMART" id="SM00179">
    <property type="entry name" value="EGF_CA"/>
    <property type="match status" value="1"/>
</dbReference>
<evidence type="ECO:0000256" key="2">
    <source>
        <dbReference type="ARBA" id="ARBA00023157"/>
    </source>
</evidence>
<protein>
    <recommendedName>
        <fullName evidence="4">EGF-like domain-containing protein</fullName>
    </recommendedName>
</protein>
<accession>A0A3L8S462</accession>
<feature type="disulfide bond" evidence="3">
    <location>
        <begin position="22"/>
        <end position="32"/>
    </location>
</feature>
<dbReference type="InterPro" id="IPR000152">
    <property type="entry name" value="EGF-type_Asp/Asn_hydroxyl_site"/>
</dbReference>
<dbReference type="PROSITE" id="PS01187">
    <property type="entry name" value="EGF_CA"/>
    <property type="match status" value="1"/>
</dbReference>
<dbReference type="PROSITE" id="PS50026">
    <property type="entry name" value="EGF_3"/>
    <property type="match status" value="1"/>
</dbReference>
<evidence type="ECO:0000313" key="5">
    <source>
        <dbReference type="EMBL" id="RLV96992.1"/>
    </source>
</evidence>
<dbReference type="InterPro" id="IPR001881">
    <property type="entry name" value="EGF-like_Ca-bd_dom"/>
</dbReference>
<dbReference type="Pfam" id="PF07645">
    <property type="entry name" value="EGF_CA"/>
    <property type="match status" value="1"/>
</dbReference>
<dbReference type="OrthoDB" id="8783415at2759"/>
<sequence>MAPLPCQLSPPLLAFPPDIDECSFDRTCDHLCINTPGSFQCLCHKGYTLYGLTHCGGRAGCWQPVPPPGSVPRRRTAWGSPAARLLWDPWGHCPPRGPVGKVGSTHSPG</sequence>
<dbReference type="PROSITE" id="PS01186">
    <property type="entry name" value="EGF_2"/>
    <property type="match status" value="1"/>
</dbReference>
<name>A0A3L8S462_CHLGU</name>
<proteinExistence type="predicted"/>
<dbReference type="SMART" id="SM00181">
    <property type="entry name" value="EGF"/>
    <property type="match status" value="1"/>
</dbReference>
<dbReference type="EMBL" id="QUSF01000065">
    <property type="protein sequence ID" value="RLV96992.1"/>
    <property type="molecule type" value="Genomic_DNA"/>
</dbReference>
<dbReference type="PROSITE" id="PS00010">
    <property type="entry name" value="ASX_HYDROXYL"/>
    <property type="match status" value="1"/>
</dbReference>
<dbReference type="Gene3D" id="2.10.25.10">
    <property type="entry name" value="Laminin"/>
    <property type="match status" value="1"/>
</dbReference>
<organism evidence="5 6">
    <name type="scientific">Chloebia gouldiae</name>
    <name type="common">Gouldian finch</name>
    <name type="synonym">Erythrura gouldiae</name>
    <dbReference type="NCBI Taxonomy" id="44316"/>
    <lineage>
        <taxon>Eukaryota</taxon>
        <taxon>Metazoa</taxon>
        <taxon>Chordata</taxon>
        <taxon>Craniata</taxon>
        <taxon>Vertebrata</taxon>
        <taxon>Euteleostomi</taxon>
        <taxon>Archelosauria</taxon>
        <taxon>Archosauria</taxon>
        <taxon>Dinosauria</taxon>
        <taxon>Saurischia</taxon>
        <taxon>Theropoda</taxon>
        <taxon>Coelurosauria</taxon>
        <taxon>Aves</taxon>
        <taxon>Neognathae</taxon>
        <taxon>Neoaves</taxon>
        <taxon>Telluraves</taxon>
        <taxon>Australaves</taxon>
        <taxon>Passeriformes</taxon>
        <taxon>Passeroidea</taxon>
        <taxon>Passeridae</taxon>
        <taxon>Chloebia</taxon>
    </lineage>
</organism>
<dbReference type="FunFam" id="2.10.25.10:FF:000030">
    <property type="entry name" value="Signal peptide, CUB domain and EGF-like domain-containing 2"/>
    <property type="match status" value="1"/>
</dbReference>
<keyword evidence="1 3" id="KW-0245">EGF-like domain</keyword>
<evidence type="ECO:0000256" key="1">
    <source>
        <dbReference type="ARBA" id="ARBA00022536"/>
    </source>
</evidence>
<dbReference type="GO" id="GO:0009986">
    <property type="term" value="C:cell surface"/>
    <property type="evidence" value="ECO:0007669"/>
    <property type="project" value="TreeGrafter"/>
</dbReference>
<dbReference type="InterPro" id="IPR000742">
    <property type="entry name" value="EGF"/>
</dbReference>
<reference evidence="5 6" key="1">
    <citation type="journal article" date="2018" name="Proc. R. Soc. B">
        <title>A non-coding region near Follistatin controls head colour polymorphism in the Gouldian finch.</title>
        <authorList>
            <person name="Toomey M.B."/>
            <person name="Marques C.I."/>
            <person name="Andrade P."/>
            <person name="Araujo P.M."/>
            <person name="Sabatino S."/>
            <person name="Gazda M.A."/>
            <person name="Afonso S."/>
            <person name="Lopes R.J."/>
            <person name="Corbo J.C."/>
            <person name="Carneiro M."/>
        </authorList>
    </citation>
    <scope>NUCLEOTIDE SEQUENCE [LARGE SCALE GENOMIC DNA]</scope>
    <source>
        <strain evidence="5">Red01</strain>
        <tissue evidence="5">Muscle</tissue>
    </source>
</reference>